<organism evidence="1 2">
    <name type="scientific">Synaphobranchus kaupii</name>
    <name type="common">Kaup's arrowtooth eel</name>
    <dbReference type="NCBI Taxonomy" id="118154"/>
    <lineage>
        <taxon>Eukaryota</taxon>
        <taxon>Metazoa</taxon>
        <taxon>Chordata</taxon>
        <taxon>Craniata</taxon>
        <taxon>Vertebrata</taxon>
        <taxon>Euteleostomi</taxon>
        <taxon>Actinopterygii</taxon>
        <taxon>Neopterygii</taxon>
        <taxon>Teleostei</taxon>
        <taxon>Anguilliformes</taxon>
        <taxon>Synaphobranchidae</taxon>
        <taxon>Synaphobranchus</taxon>
    </lineage>
</organism>
<reference evidence="1" key="1">
    <citation type="journal article" date="2023" name="Science">
        <title>Genome structures resolve the early diversification of teleost fishes.</title>
        <authorList>
            <person name="Parey E."/>
            <person name="Louis A."/>
            <person name="Montfort J."/>
            <person name="Bouchez O."/>
            <person name="Roques C."/>
            <person name="Iampietro C."/>
            <person name="Lluch J."/>
            <person name="Castinel A."/>
            <person name="Donnadieu C."/>
            <person name="Desvignes T."/>
            <person name="Floi Bucao C."/>
            <person name="Jouanno E."/>
            <person name="Wen M."/>
            <person name="Mejri S."/>
            <person name="Dirks R."/>
            <person name="Jansen H."/>
            <person name="Henkel C."/>
            <person name="Chen W.J."/>
            <person name="Zahm M."/>
            <person name="Cabau C."/>
            <person name="Klopp C."/>
            <person name="Thompson A.W."/>
            <person name="Robinson-Rechavi M."/>
            <person name="Braasch I."/>
            <person name="Lecointre G."/>
            <person name="Bobe J."/>
            <person name="Postlethwait J.H."/>
            <person name="Berthelot C."/>
            <person name="Roest Crollius H."/>
            <person name="Guiguen Y."/>
        </authorList>
    </citation>
    <scope>NUCLEOTIDE SEQUENCE</scope>
    <source>
        <strain evidence="1">WJC10195</strain>
    </source>
</reference>
<comment type="caution">
    <text evidence="1">The sequence shown here is derived from an EMBL/GenBank/DDBJ whole genome shotgun (WGS) entry which is preliminary data.</text>
</comment>
<sequence length="67" mass="7747">MQEQRDVRSPSTNNPMFLIPVQLLGAVHQLTQLHTGCLQTTPIVVRNPKINAEKRCRWLLQWTVSPR</sequence>
<accession>A0A9Q1EHD6</accession>
<gene>
    <name evidence="1" type="ORF">SKAU_G00356290</name>
</gene>
<proteinExistence type="predicted"/>
<name>A0A9Q1EHD6_SYNKA</name>
<evidence type="ECO:0000313" key="2">
    <source>
        <dbReference type="Proteomes" id="UP001152622"/>
    </source>
</evidence>
<keyword evidence="2" id="KW-1185">Reference proteome</keyword>
<protein>
    <submittedName>
        <fullName evidence="1">Uncharacterized protein</fullName>
    </submittedName>
</protein>
<dbReference type="AlphaFoldDB" id="A0A9Q1EHD6"/>
<dbReference type="Proteomes" id="UP001152622">
    <property type="component" value="Chromosome 17"/>
</dbReference>
<dbReference type="EMBL" id="JAINUF010000017">
    <property type="protein sequence ID" value="KAJ8338843.1"/>
    <property type="molecule type" value="Genomic_DNA"/>
</dbReference>
<evidence type="ECO:0000313" key="1">
    <source>
        <dbReference type="EMBL" id="KAJ8338843.1"/>
    </source>
</evidence>